<dbReference type="InterPro" id="IPR003661">
    <property type="entry name" value="HisK_dim/P_dom"/>
</dbReference>
<dbReference type="InterPro" id="IPR050736">
    <property type="entry name" value="Sensor_HK_Regulatory"/>
</dbReference>
<sequence length="284" mass="32515">MSSVDAIFEQIITQVRALLYCDVVYLELVCPEPQFAHPLLACINKRKGLVSDYGKPEDWDNASRNTVYALRDMAIQTGRPWIGNAARLPGQSIVGSVAVVPLGEPGGMLGSLVCMDMQPDAFYYGEMCLLEQMLPRIMHQVLEGVIRLCEVDLLIYQKEKARADFYAQQEFLSLLCHELRRPMTALKGYTELFLTYGSEEPKVHTEFDWQAYLHMVQEKTLQLEELVDDVQDVVRMSRGYLRVCSRPVDVVRLCRDMVKQEQSRLEQLALGIIDFAWRSRVICL</sequence>
<evidence type="ECO:0000313" key="8">
    <source>
        <dbReference type="Proteomes" id="UP000612362"/>
    </source>
</evidence>
<dbReference type="InterPro" id="IPR029016">
    <property type="entry name" value="GAF-like_dom_sf"/>
</dbReference>
<dbReference type="AlphaFoldDB" id="A0A8J3MR21"/>
<dbReference type="SUPFAM" id="SSF55781">
    <property type="entry name" value="GAF domain-like"/>
    <property type="match status" value="1"/>
</dbReference>
<dbReference type="PANTHER" id="PTHR43711:SF1">
    <property type="entry name" value="HISTIDINE KINASE 1"/>
    <property type="match status" value="1"/>
</dbReference>
<dbReference type="InterPro" id="IPR036097">
    <property type="entry name" value="HisK_dim/P_sf"/>
</dbReference>
<comment type="caution">
    <text evidence="7">The sequence shown here is derived from an EMBL/GenBank/DDBJ whole genome shotgun (WGS) entry which is preliminary data.</text>
</comment>
<evidence type="ECO:0000256" key="4">
    <source>
        <dbReference type="ARBA" id="ARBA00022777"/>
    </source>
</evidence>
<evidence type="ECO:0000256" key="1">
    <source>
        <dbReference type="ARBA" id="ARBA00000085"/>
    </source>
</evidence>
<feature type="domain" description="Signal transduction histidine kinase dimerisation/phosphoacceptor" evidence="6">
    <location>
        <begin position="167"/>
        <end position="239"/>
    </location>
</feature>
<name>A0A8J3MR21_9CHLR</name>
<gene>
    <name evidence="7" type="ORF">KSX_13760</name>
</gene>
<dbReference type="SUPFAM" id="SSF47384">
    <property type="entry name" value="Homodimeric domain of signal transducing histidine kinase"/>
    <property type="match status" value="1"/>
</dbReference>
<evidence type="ECO:0000256" key="5">
    <source>
        <dbReference type="ARBA" id="ARBA00023012"/>
    </source>
</evidence>
<evidence type="ECO:0000256" key="3">
    <source>
        <dbReference type="ARBA" id="ARBA00022679"/>
    </source>
</evidence>
<proteinExistence type="predicted"/>
<dbReference type="Proteomes" id="UP000612362">
    <property type="component" value="Unassembled WGS sequence"/>
</dbReference>
<dbReference type="EMBL" id="BNJF01000001">
    <property type="protein sequence ID" value="GHO43213.1"/>
    <property type="molecule type" value="Genomic_DNA"/>
</dbReference>
<dbReference type="EC" id="2.7.13.3" evidence="2"/>
<dbReference type="PANTHER" id="PTHR43711">
    <property type="entry name" value="TWO-COMPONENT HISTIDINE KINASE"/>
    <property type="match status" value="1"/>
</dbReference>
<dbReference type="SMART" id="SM00388">
    <property type="entry name" value="HisKA"/>
    <property type="match status" value="1"/>
</dbReference>
<evidence type="ECO:0000313" key="7">
    <source>
        <dbReference type="EMBL" id="GHO43213.1"/>
    </source>
</evidence>
<dbReference type="Gene3D" id="3.30.450.40">
    <property type="match status" value="1"/>
</dbReference>
<dbReference type="GO" id="GO:0000155">
    <property type="term" value="F:phosphorelay sensor kinase activity"/>
    <property type="evidence" value="ECO:0007669"/>
    <property type="project" value="InterPro"/>
</dbReference>
<accession>A0A8J3MR21</accession>
<dbReference type="CDD" id="cd00082">
    <property type="entry name" value="HisKA"/>
    <property type="match status" value="1"/>
</dbReference>
<keyword evidence="4" id="KW-0418">Kinase</keyword>
<evidence type="ECO:0000256" key="2">
    <source>
        <dbReference type="ARBA" id="ARBA00012438"/>
    </source>
</evidence>
<dbReference type="Gene3D" id="1.10.287.130">
    <property type="match status" value="1"/>
</dbReference>
<dbReference type="RefSeq" id="WP_220192698.1">
    <property type="nucleotide sequence ID" value="NZ_BNJF01000001.1"/>
</dbReference>
<comment type="catalytic activity">
    <reaction evidence="1">
        <text>ATP + protein L-histidine = ADP + protein N-phospho-L-histidine.</text>
        <dbReference type="EC" id="2.7.13.3"/>
    </reaction>
</comment>
<organism evidence="7 8">
    <name type="scientific">Ktedonospora formicarum</name>
    <dbReference type="NCBI Taxonomy" id="2778364"/>
    <lineage>
        <taxon>Bacteria</taxon>
        <taxon>Bacillati</taxon>
        <taxon>Chloroflexota</taxon>
        <taxon>Ktedonobacteria</taxon>
        <taxon>Ktedonobacterales</taxon>
        <taxon>Ktedonobacteraceae</taxon>
        <taxon>Ktedonospora</taxon>
    </lineage>
</organism>
<reference evidence="7" key="1">
    <citation type="submission" date="2020-10" db="EMBL/GenBank/DDBJ databases">
        <title>Taxonomic study of unclassified bacteria belonging to the class Ktedonobacteria.</title>
        <authorList>
            <person name="Yabe S."/>
            <person name="Wang C.M."/>
            <person name="Zheng Y."/>
            <person name="Sakai Y."/>
            <person name="Cavaletti L."/>
            <person name="Monciardini P."/>
            <person name="Donadio S."/>
        </authorList>
    </citation>
    <scope>NUCLEOTIDE SEQUENCE</scope>
    <source>
        <strain evidence="7">SOSP1-1</strain>
    </source>
</reference>
<dbReference type="Pfam" id="PF00512">
    <property type="entry name" value="HisKA"/>
    <property type="match status" value="1"/>
</dbReference>
<keyword evidence="8" id="KW-1185">Reference proteome</keyword>
<keyword evidence="3" id="KW-0808">Transferase</keyword>
<keyword evidence="5" id="KW-0902">Two-component regulatory system</keyword>
<protein>
    <recommendedName>
        <fullName evidence="2">histidine kinase</fullName>
        <ecNumber evidence="2">2.7.13.3</ecNumber>
    </recommendedName>
</protein>
<evidence type="ECO:0000259" key="6">
    <source>
        <dbReference type="SMART" id="SM00388"/>
    </source>
</evidence>